<sequence>PDKILSGSSESMWIHVAKCLSHPDTKVKLVAIGLISSFLADFAQQTGSVPVGEPVDGSHGLTLDLVKVQDLVRLTLGVIATRDVDEKLGAEAVQVLAFLAPRLPLRPEVEEEEEAEGEEQEEEEQDQIEERRRKTDLQHLFWKLSHIIRREIPPRAVAITPRVAAMEALETVCRRSPSERLLPSLKTILIPLHNLTDPSIAPPFSNDELFKTKYESLKTRAQIMMEALQKKFGTAEYSKQLLAIREEVRAKREQRASKRKIEAIAHPEKYGRDKRKKFEKNRDRKKTRSQEQKVMRTSYKGW</sequence>
<dbReference type="InterPro" id="IPR052575">
    <property type="entry name" value="SSU_processome_comp_20"/>
</dbReference>
<accession>A0A8H4USR6</accession>
<dbReference type="PANTHER" id="PTHR17695:SF11">
    <property type="entry name" value="SMALL SUBUNIT PROCESSOME COMPONENT 20 HOMOLOG"/>
    <property type="match status" value="1"/>
</dbReference>
<dbReference type="EMBL" id="JABEYC010000100">
    <property type="protein sequence ID" value="KAF4982719.1"/>
    <property type="molecule type" value="Genomic_DNA"/>
</dbReference>
<dbReference type="GO" id="GO:0030686">
    <property type="term" value="C:90S preribosome"/>
    <property type="evidence" value="ECO:0007669"/>
    <property type="project" value="TreeGrafter"/>
</dbReference>
<protein>
    <recommendedName>
        <fullName evidence="2">U3 small nucleolar RNA-associated protein 20 C-terminal domain-containing protein</fullName>
    </recommendedName>
</protein>
<dbReference type="Pfam" id="PF23099">
    <property type="entry name" value="UTP20_C"/>
    <property type="match status" value="1"/>
</dbReference>
<proteinExistence type="predicted"/>
<evidence type="ECO:0000313" key="3">
    <source>
        <dbReference type="EMBL" id="KAF4982719.1"/>
    </source>
</evidence>
<reference evidence="3" key="1">
    <citation type="journal article" date="2020" name="BMC Genomics">
        <title>Correction to: Identification and distribution of gene clusters required for synthesis of sphingolipid metabolism inhibitors in diverse species of the filamentous fungus Fusarium.</title>
        <authorList>
            <person name="Kim H.S."/>
            <person name="Lohmar J.M."/>
            <person name="Busman M."/>
            <person name="Brown D.W."/>
            <person name="Naumann T.A."/>
            <person name="Divon H.H."/>
            <person name="Lysoe E."/>
            <person name="Uhlig S."/>
            <person name="Proctor R.H."/>
        </authorList>
    </citation>
    <scope>NUCLEOTIDE SEQUENCE</scope>
    <source>
        <strain evidence="3">NRRL 22465</strain>
    </source>
</reference>
<organism evidence="3 4">
    <name type="scientific">Fusarium zealandicum</name>
    <dbReference type="NCBI Taxonomy" id="1053134"/>
    <lineage>
        <taxon>Eukaryota</taxon>
        <taxon>Fungi</taxon>
        <taxon>Dikarya</taxon>
        <taxon>Ascomycota</taxon>
        <taxon>Pezizomycotina</taxon>
        <taxon>Sordariomycetes</taxon>
        <taxon>Hypocreomycetidae</taxon>
        <taxon>Hypocreales</taxon>
        <taxon>Nectriaceae</taxon>
        <taxon>Fusarium</taxon>
        <taxon>Fusarium staphyleae species complex</taxon>
    </lineage>
</organism>
<dbReference type="PANTHER" id="PTHR17695">
    <property type="entry name" value="SMALL SUBUNIT PROCESSOME COMPONENT 20 HOMOLOG"/>
    <property type="match status" value="1"/>
</dbReference>
<evidence type="ECO:0000313" key="4">
    <source>
        <dbReference type="Proteomes" id="UP000635477"/>
    </source>
</evidence>
<evidence type="ECO:0000259" key="2">
    <source>
        <dbReference type="Pfam" id="PF23099"/>
    </source>
</evidence>
<dbReference type="GO" id="GO:0032040">
    <property type="term" value="C:small-subunit processome"/>
    <property type="evidence" value="ECO:0007669"/>
    <property type="project" value="TreeGrafter"/>
</dbReference>
<name>A0A8H4USR6_9HYPO</name>
<evidence type="ECO:0000256" key="1">
    <source>
        <dbReference type="SAM" id="MobiDB-lite"/>
    </source>
</evidence>
<reference evidence="3" key="2">
    <citation type="submission" date="2020-05" db="EMBL/GenBank/DDBJ databases">
        <authorList>
            <person name="Kim H.-S."/>
            <person name="Proctor R.H."/>
            <person name="Brown D.W."/>
        </authorList>
    </citation>
    <scope>NUCLEOTIDE SEQUENCE</scope>
    <source>
        <strain evidence="3">NRRL 22465</strain>
    </source>
</reference>
<feature type="domain" description="U3 small nucleolar RNA-associated protein 20 C-terminal" evidence="2">
    <location>
        <begin position="27"/>
        <end position="290"/>
    </location>
</feature>
<comment type="caution">
    <text evidence="3">The sequence shown here is derived from an EMBL/GenBank/DDBJ whole genome shotgun (WGS) entry which is preliminary data.</text>
</comment>
<feature type="non-terminal residue" evidence="3">
    <location>
        <position position="1"/>
    </location>
</feature>
<dbReference type="AlphaFoldDB" id="A0A8H4USR6"/>
<dbReference type="InterPro" id="IPR057525">
    <property type="entry name" value="UTP20_C"/>
</dbReference>
<feature type="compositionally biased region" description="Basic residues" evidence="1">
    <location>
        <begin position="272"/>
        <end position="287"/>
    </location>
</feature>
<dbReference type="Proteomes" id="UP000635477">
    <property type="component" value="Unassembled WGS sequence"/>
</dbReference>
<feature type="region of interest" description="Disordered" evidence="1">
    <location>
        <begin position="107"/>
        <end position="130"/>
    </location>
</feature>
<keyword evidence="4" id="KW-1185">Reference proteome</keyword>
<feature type="compositionally biased region" description="Acidic residues" evidence="1">
    <location>
        <begin position="109"/>
        <end position="127"/>
    </location>
</feature>
<dbReference type="SUPFAM" id="SSF48371">
    <property type="entry name" value="ARM repeat"/>
    <property type="match status" value="1"/>
</dbReference>
<feature type="compositionally biased region" description="Basic and acidic residues" evidence="1">
    <location>
        <begin position="255"/>
        <end position="271"/>
    </location>
</feature>
<feature type="region of interest" description="Disordered" evidence="1">
    <location>
        <begin position="255"/>
        <end position="302"/>
    </location>
</feature>
<dbReference type="InterPro" id="IPR016024">
    <property type="entry name" value="ARM-type_fold"/>
</dbReference>
<gene>
    <name evidence="3" type="ORF">FZEAL_1708</name>
</gene>